<organism evidence="1 2">
    <name type="scientific">candidate division TA06 bacterium</name>
    <dbReference type="NCBI Taxonomy" id="2250710"/>
    <lineage>
        <taxon>Bacteria</taxon>
        <taxon>Bacteria division TA06</taxon>
    </lineage>
</organism>
<name>A0A660S863_UNCT6</name>
<proteinExistence type="predicted"/>
<dbReference type="Proteomes" id="UP000282321">
    <property type="component" value="Unassembled WGS sequence"/>
</dbReference>
<accession>A0A660S863</accession>
<comment type="caution">
    <text evidence="1">The sequence shown here is derived from an EMBL/GenBank/DDBJ whole genome shotgun (WGS) entry which is preliminary data.</text>
</comment>
<reference evidence="1 2" key="1">
    <citation type="submission" date="2018-06" db="EMBL/GenBank/DDBJ databases">
        <title>Extensive metabolic versatility and redundancy in microbially diverse, dynamic hydrothermal sediments.</title>
        <authorList>
            <person name="Dombrowski N."/>
            <person name="Teske A."/>
            <person name="Baker B.J."/>
        </authorList>
    </citation>
    <scope>NUCLEOTIDE SEQUENCE [LARGE SCALE GENOMIC DNA]</scope>
    <source>
        <strain evidence="1">B35_G9</strain>
    </source>
</reference>
<protein>
    <submittedName>
        <fullName evidence="1">Uncharacterized protein</fullName>
    </submittedName>
</protein>
<gene>
    <name evidence="1" type="ORF">DRP44_04555</name>
</gene>
<evidence type="ECO:0000313" key="2">
    <source>
        <dbReference type="Proteomes" id="UP000282321"/>
    </source>
</evidence>
<dbReference type="EMBL" id="QNBC01000051">
    <property type="protein sequence ID" value="RKX66218.1"/>
    <property type="molecule type" value="Genomic_DNA"/>
</dbReference>
<dbReference type="AlphaFoldDB" id="A0A660S863"/>
<sequence length="321" mass="37292">MDYIVTQNTNEIRSNDIVVDSTFSGNIECVRIDHHVDNCMTNIDSIYRAFHNDIKFINPPERVITSALDTDSIISAAIIDMLLSGELKSINKELLNTNIFKILYSSCFWCDYNLGFDKFDDEINRIGELLDLYIRQELQINIGLSYREKTAVREQNQILAKQIEKVKTLIKRGKIPLHILEFPREEVYKEIRLIAEKCIITEAPESKIIGYIRTPDNEHLLPRVYFGLFKQPLIGRITYLDNDELSILIGINPISLDNWENIDLTKLAEILNRENVAFDFSGRKNVIRTRFSGNIDDLYKSLANINIEELYDNKELFTVYK</sequence>
<evidence type="ECO:0000313" key="1">
    <source>
        <dbReference type="EMBL" id="RKX66218.1"/>
    </source>
</evidence>